<dbReference type="Proteomes" id="UP000324897">
    <property type="component" value="Unassembled WGS sequence"/>
</dbReference>
<accession>A0A5J9SFY3</accession>
<gene>
    <name evidence="3" type="ORF">EJB05_57039</name>
</gene>
<evidence type="ECO:0000313" key="4">
    <source>
        <dbReference type="Proteomes" id="UP000324897"/>
    </source>
</evidence>
<organism evidence="3 4">
    <name type="scientific">Eragrostis curvula</name>
    <name type="common">weeping love grass</name>
    <dbReference type="NCBI Taxonomy" id="38414"/>
    <lineage>
        <taxon>Eukaryota</taxon>
        <taxon>Viridiplantae</taxon>
        <taxon>Streptophyta</taxon>
        <taxon>Embryophyta</taxon>
        <taxon>Tracheophyta</taxon>
        <taxon>Spermatophyta</taxon>
        <taxon>Magnoliopsida</taxon>
        <taxon>Liliopsida</taxon>
        <taxon>Poales</taxon>
        <taxon>Poaceae</taxon>
        <taxon>PACMAD clade</taxon>
        <taxon>Chloridoideae</taxon>
        <taxon>Eragrostideae</taxon>
        <taxon>Eragrostidinae</taxon>
        <taxon>Eragrostis</taxon>
    </lineage>
</organism>
<feature type="domain" description="F-box associated beta-propeller type 3" evidence="2">
    <location>
        <begin position="8"/>
        <end position="112"/>
    </location>
</feature>
<name>A0A5J9SFY3_9POAL</name>
<feature type="region of interest" description="Disordered" evidence="1">
    <location>
        <begin position="175"/>
        <end position="208"/>
    </location>
</feature>
<feature type="compositionally biased region" description="Basic and acidic residues" evidence="1">
    <location>
        <begin position="290"/>
        <end position="300"/>
    </location>
</feature>
<dbReference type="Pfam" id="PF08268">
    <property type="entry name" value="FBA_3"/>
    <property type="match status" value="1"/>
</dbReference>
<evidence type="ECO:0000313" key="3">
    <source>
        <dbReference type="EMBL" id="TVT97698.1"/>
    </source>
</evidence>
<dbReference type="AlphaFoldDB" id="A0A5J9SFY3"/>
<dbReference type="Gramene" id="TVT97698">
    <property type="protein sequence ID" value="TVT97698"/>
    <property type="gene ID" value="EJB05_57039"/>
</dbReference>
<keyword evidence="4" id="KW-1185">Reference proteome</keyword>
<dbReference type="NCBIfam" id="TIGR01640">
    <property type="entry name" value="F_box_assoc_1"/>
    <property type="match status" value="1"/>
</dbReference>
<proteinExistence type="predicted"/>
<comment type="caution">
    <text evidence="3">The sequence shown here is derived from an EMBL/GenBank/DDBJ whole genome shotgun (WGS) entry which is preliminary data.</text>
</comment>
<feature type="non-terminal residue" evidence="3">
    <location>
        <position position="1"/>
    </location>
</feature>
<sequence length="322" mass="34698">MFILPLHCDGLIMIPCTTGRIFMCNPAIRELAKLPRGSRSVLGDHRHHTAAFGFDPSSGKYKVARHFLRSYSETPREDGEGMVMQYSTGHEVLTLGDGEEAWNWKVTMDHYLRNECPSPTWYIYSKLVPKLLLLPFRSAAIGRRNTTHRHTHTAATPAAMSYYVLACTWSGRRSTHGGSRPWQEAAAAGSGNGGWQPQQTVTVGQNTGTTVGKGQNATATVGMGQNATASVAWRRGRTRRRRWMTDAADSDGGVGGARAELTDGRSRRPPRKSPAASRRIAKGRAALGGRDLESGKEHGPGEAAAAAAGGGGRQPRQPAAGN</sequence>
<evidence type="ECO:0000256" key="1">
    <source>
        <dbReference type="SAM" id="MobiDB-lite"/>
    </source>
</evidence>
<feature type="region of interest" description="Disordered" evidence="1">
    <location>
        <begin position="227"/>
        <end position="322"/>
    </location>
</feature>
<dbReference type="OrthoDB" id="661635at2759"/>
<protein>
    <recommendedName>
        <fullName evidence="2">F-box associated beta-propeller type 3 domain-containing protein</fullName>
    </recommendedName>
</protein>
<evidence type="ECO:0000259" key="2">
    <source>
        <dbReference type="Pfam" id="PF08268"/>
    </source>
</evidence>
<dbReference type="EMBL" id="RWGY01000959">
    <property type="protein sequence ID" value="TVT97698.1"/>
    <property type="molecule type" value="Genomic_DNA"/>
</dbReference>
<dbReference type="InterPro" id="IPR013187">
    <property type="entry name" value="F-box-assoc_dom_typ3"/>
</dbReference>
<dbReference type="InterPro" id="IPR017451">
    <property type="entry name" value="F-box-assoc_interact_dom"/>
</dbReference>
<feature type="compositionally biased region" description="Low complexity" evidence="1">
    <location>
        <begin position="196"/>
        <end position="208"/>
    </location>
</feature>
<reference evidence="3 4" key="1">
    <citation type="journal article" date="2019" name="Sci. Rep.">
        <title>A high-quality genome of Eragrostis curvula grass provides insights into Poaceae evolution and supports new strategies to enhance forage quality.</title>
        <authorList>
            <person name="Carballo J."/>
            <person name="Santos B.A.C.M."/>
            <person name="Zappacosta D."/>
            <person name="Garbus I."/>
            <person name="Selva J.P."/>
            <person name="Gallo C.A."/>
            <person name="Diaz A."/>
            <person name="Albertini E."/>
            <person name="Caccamo M."/>
            <person name="Echenique V."/>
        </authorList>
    </citation>
    <scope>NUCLEOTIDE SEQUENCE [LARGE SCALE GENOMIC DNA]</scope>
    <source>
        <strain evidence="4">cv. Victoria</strain>
        <tissue evidence="3">Leaf</tissue>
    </source>
</reference>